<feature type="chain" id="PRO_5037479321" evidence="2">
    <location>
        <begin position="27"/>
        <end position="1060"/>
    </location>
</feature>
<dbReference type="PANTHER" id="PTHR43135">
    <property type="entry name" value="ALPHA-D-RIBOSE 1-METHYLPHOSPHONATE 5-TRIPHOSPHATE DIPHOSPHATASE"/>
    <property type="match status" value="1"/>
</dbReference>
<evidence type="ECO:0000259" key="3">
    <source>
        <dbReference type="Pfam" id="PF01979"/>
    </source>
</evidence>
<organism evidence="4 5">
    <name type="scientific">Croceicoccus mobilis</name>
    <dbReference type="NCBI Taxonomy" id="1703339"/>
    <lineage>
        <taxon>Bacteria</taxon>
        <taxon>Pseudomonadati</taxon>
        <taxon>Pseudomonadota</taxon>
        <taxon>Alphaproteobacteria</taxon>
        <taxon>Sphingomonadales</taxon>
        <taxon>Erythrobacteraceae</taxon>
        <taxon>Croceicoccus</taxon>
    </lineage>
</organism>
<dbReference type="Gene3D" id="2.30.40.10">
    <property type="entry name" value="Urease, subunit C, domain 1"/>
    <property type="match status" value="2"/>
</dbReference>
<name>A0A916Z0G6_9SPHN</name>
<protein>
    <submittedName>
        <fullName evidence="4">Amidohydrolase</fullName>
    </submittedName>
</protein>
<dbReference type="SUPFAM" id="SSF69304">
    <property type="entry name" value="Tricorn protease N-terminal domain"/>
    <property type="match status" value="1"/>
</dbReference>
<evidence type="ECO:0000313" key="5">
    <source>
        <dbReference type="Proteomes" id="UP000612349"/>
    </source>
</evidence>
<dbReference type="SUPFAM" id="SSF51556">
    <property type="entry name" value="Metallo-dependent hydrolases"/>
    <property type="match status" value="1"/>
</dbReference>
<dbReference type="SUPFAM" id="SSF51338">
    <property type="entry name" value="Composite domain of metallo-dependent hydrolases"/>
    <property type="match status" value="1"/>
</dbReference>
<dbReference type="InterPro" id="IPR006680">
    <property type="entry name" value="Amidohydro-rel"/>
</dbReference>
<dbReference type="Pfam" id="PF07676">
    <property type="entry name" value="PD40"/>
    <property type="match status" value="3"/>
</dbReference>
<dbReference type="EMBL" id="BMIP01000004">
    <property type="protein sequence ID" value="GGD70398.1"/>
    <property type="molecule type" value="Genomic_DNA"/>
</dbReference>
<dbReference type="InterPro" id="IPR011659">
    <property type="entry name" value="WD40"/>
</dbReference>
<feature type="region of interest" description="Disordered" evidence="1">
    <location>
        <begin position="1041"/>
        <end position="1060"/>
    </location>
</feature>
<accession>A0A916Z0G6</accession>
<dbReference type="RefSeq" id="WP_066774156.1">
    <property type="nucleotide sequence ID" value="NZ_BMIP01000004.1"/>
</dbReference>
<dbReference type="InterPro" id="IPR051781">
    <property type="entry name" value="Metallo-dep_Hydrolase"/>
</dbReference>
<dbReference type="GO" id="GO:0016810">
    <property type="term" value="F:hydrolase activity, acting on carbon-nitrogen (but not peptide) bonds"/>
    <property type="evidence" value="ECO:0007669"/>
    <property type="project" value="InterPro"/>
</dbReference>
<dbReference type="InterPro" id="IPR032466">
    <property type="entry name" value="Metal_Hydrolase"/>
</dbReference>
<reference evidence="4" key="2">
    <citation type="submission" date="2020-09" db="EMBL/GenBank/DDBJ databases">
        <authorList>
            <person name="Sun Q."/>
            <person name="Zhou Y."/>
        </authorList>
    </citation>
    <scope>NUCLEOTIDE SEQUENCE</scope>
    <source>
        <strain evidence="4">CGMCC 1.15360</strain>
    </source>
</reference>
<dbReference type="InterPro" id="IPR011042">
    <property type="entry name" value="6-blade_b-propeller_TolB-like"/>
</dbReference>
<dbReference type="AlphaFoldDB" id="A0A916Z0G6"/>
<evidence type="ECO:0000256" key="1">
    <source>
        <dbReference type="SAM" id="MobiDB-lite"/>
    </source>
</evidence>
<gene>
    <name evidence="4" type="ORF">GCM10010990_19900</name>
</gene>
<keyword evidence="2" id="KW-0732">Signal</keyword>
<evidence type="ECO:0000256" key="2">
    <source>
        <dbReference type="SAM" id="SignalP"/>
    </source>
</evidence>
<dbReference type="PANTHER" id="PTHR43135:SF3">
    <property type="entry name" value="ALPHA-D-RIBOSE 1-METHYLPHOSPHONATE 5-TRIPHOSPHATE DIPHOSPHATASE"/>
    <property type="match status" value="1"/>
</dbReference>
<evidence type="ECO:0000313" key="4">
    <source>
        <dbReference type="EMBL" id="GGD70398.1"/>
    </source>
</evidence>
<reference evidence="4" key="1">
    <citation type="journal article" date="2014" name="Int. J. Syst. Evol. Microbiol.">
        <title>Complete genome sequence of Corynebacterium casei LMG S-19264T (=DSM 44701T), isolated from a smear-ripened cheese.</title>
        <authorList>
            <consortium name="US DOE Joint Genome Institute (JGI-PGF)"/>
            <person name="Walter F."/>
            <person name="Albersmeier A."/>
            <person name="Kalinowski J."/>
            <person name="Ruckert C."/>
        </authorList>
    </citation>
    <scope>NUCLEOTIDE SEQUENCE</scope>
    <source>
        <strain evidence="4">CGMCC 1.15360</strain>
    </source>
</reference>
<feature type="domain" description="Amidohydrolase-related" evidence="3">
    <location>
        <begin position="965"/>
        <end position="1027"/>
    </location>
</feature>
<sequence length="1060" mass="113321">MRSAAVNLAAALALSASAGHSVAAHAAGSQDGARLRYEASEATWSHLDLSPDGRSIFFDVLGDIYRMPSGGGDAVPVLTGDAWERDPVLSPDGEWLAFISDRSGITNLWVSRPDGSDARMLSDDTSLVLETSPAWAADGSAVYVSRAVHSVLAFELWRFPISGGKGELLVKAQPNGDEGWDERINALGAAPTPDGKSVYYATKRGHTWTVDDPPNWSIARLDLATGHVETIVPGGMRPVLSPDGKRLAYAARFGAETGLRLRDLTTGDDRWIAFPVDRDGQEGAYYYDLLPRYEFTPDGTGIVLAKGGKFHLLDIASGSMTAIPFRAPVDLALKPNARVVQHVSSGPVVTHIAEGAVPSADGTRIAFTALGSLYVKSARGKDAPRRLFTGDAFDPAWSVDGRTLFFTRWTAAEGGQIMALPSSGGEVRAVTKRGAYWPELIASRDGAAVLALKVNNYDRMHAPTEIVPGYATDIVRIPLDGGEPQVIAHSTGLTNLQQTADGRIWVQTPAALAEVTAGGISPRVAVLARPVGQYVPGSAPVTDILVSPDARHLLARAASELHLLPMPEPAEDMATLDLQKAPAGHQRVTRIGADRAMWTGDGQRLFWTVGADWLSIDTATALTAADPEAEAKGGSLAVTVPRAMPAHPQLLRGATVLTMDGGKVVENADVLIKGDRIAAIGRRGSLAVPIDAQSHDLTGKFIMPGLIDTHAHFFGLRRGQHDAAHWAFAANLAYGVTSSLEVQAFTPDIFTYGDLADSGMMAGPRLFSTGPGVFVNSNIDSLQAARDVLTRYRDHYRTRNLKAYMVGDRARRQYVAQASRELGMMPTTEGAADFVLELTHAVDGFAGNEHNLPITPIHDDVINLFTASNIAYTPTFTVLYGGGTALVDSIVNREDPADAKLRHFTPPHVFEGDRHDIHWMAADLQSFPKFAADAMRIRRAGGLVGAGSHGEVQGLGLHWEMESFVMGGATPEEALEIATRDNAVIIGRPDDLGTITPGKLADLLVLDADPRQDIRNARAIDMVMRGGLLFDGDTLAPIGRPGDAPPRWWLSDIPDTGDGQ</sequence>
<feature type="signal peptide" evidence="2">
    <location>
        <begin position="1"/>
        <end position="26"/>
    </location>
</feature>
<dbReference type="Gene3D" id="2.120.10.30">
    <property type="entry name" value="TolB, C-terminal domain"/>
    <property type="match status" value="2"/>
</dbReference>
<dbReference type="InterPro" id="IPR011059">
    <property type="entry name" value="Metal-dep_hydrolase_composite"/>
</dbReference>
<dbReference type="SUPFAM" id="SSF82171">
    <property type="entry name" value="DPP6 N-terminal domain-like"/>
    <property type="match status" value="1"/>
</dbReference>
<dbReference type="Pfam" id="PF01979">
    <property type="entry name" value="Amidohydro_1"/>
    <property type="match status" value="1"/>
</dbReference>
<proteinExistence type="predicted"/>
<dbReference type="Gene3D" id="3.20.20.140">
    <property type="entry name" value="Metal-dependent hydrolases"/>
    <property type="match status" value="2"/>
</dbReference>
<keyword evidence="5" id="KW-1185">Reference proteome</keyword>
<dbReference type="Proteomes" id="UP000612349">
    <property type="component" value="Unassembled WGS sequence"/>
</dbReference>
<comment type="caution">
    <text evidence="4">The sequence shown here is derived from an EMBL/GenBank/DDBJ whole genome shotgun (WGS) entry which is preliminary data.</text>
</comment>
<dbReference type="OrthoDB" id="9758793at2"/>